<dbReference type="RefSeq" id="WP_108133139.1">
    <property type="nucleotide sequence ID" value="NZ_PXNS01000009.1"/>
</dbReference>
<accession>A0ABX5IVS7</accession>
<reference evidence="2 3" key="1">
    <citation type="submission" date="2018-03" db="EMBL/GenBank/DDBJ databases">
        <authorList>
            <person name="Zhou J."/>
            <person name="Li X."/>
            <person name="Xue M."/>
            <person name="Yin J."/>
        </authorList>
    </citation>
    <scope>NUCLEOTIDE SEQUENCE [LARGE SCALE GENOMIC DNA]</scope>
    <source>
        <strain evidence="2 3">SYSU ZJ2214</strain>
    </source>
</reference>
<evidence type="ECO:0000313" key="2">
    <source>
        <dbReference type="EMBL" id="PTL93444.1"/>
    </source>
</evidence>
<proteinExistence type="predicted"/>
<dbReference type="Proteomes" id="UP000241895">
    <property type="component" value="Unassembled WGS sequence"/>
</dbReference>
<keyword evidence="1" id="KW-1133">Transmembrane helix</keyword>
<organism evidence="2 3">
    <name type="scientific">Halomonas litopenaei</name>
    <dbReference type="NCBI Taxonomy" id="2109328"/>
    <lineage>
        <taxon>Bacteria</taxon>
        <taxon>Pseudomonadati</taxon>
        <taxon>Pseudomonadota</taxon>
        <taxon>Gammaproteobacteria</taxon>
        <taxon>Oceanospirillales</taxon>
        <taxon>Halomonadaceae</taxon>
        <taxon>Halomonas</taxon>
    </lineage>
</organism>
<feature type="transmembrane region" description="Helical" evidence="1">
    <location>
        <begin position="6"/>
        <end position="25"/>
    </location>
</feature>
<protein>
    <submittedName>
        <fullName evidence="2">Uncharacterized protein</fullName>
    </submittedName>
</protein>
<keyword evidence="1" id="KW-0812">Transmembrane</keyword>
<evidence type="ECO:0000313" key="3">
    <source>
        <dbReference type="Proteomes" id="UP000241895"/>
    </source>
</evidence>
<gene>
    <name evidence="2" type="ORF">C6W88_15645</name>
</gene>
<comment type="caution">
    <text evidence="2">The sequence shown here is derived from an EMBL/GenBank/DDBJ whole genome shotgun (WGS) entry which is preliminary data.</text>
</comment>
<evidence type="ECO:0000256" key="1">
    <source>
        <dbReference type="SAM" id="Phobius"/>
    </source>
</evidence>
<dbReference type="EMBL" id="PXNS01000009">
    <property type="protein sequence ID" value="PTL93444.1"/>
    <property type="molecule type" value="Genomic_DNA"/>
</dbReference>
<keyword evidence="3" id="KW-1185">Reference proteome</keyword>
<keyword evidence="1" id="KW-0472">Membrane</keyword>
<name>A0ABX5IVS7_9GAMM</name>
<sequence>MADRIAHWALSWPAFFLALGWLGLFSQTDTAARLHGSVLPVVTEMQIESLAETEYLGRPATIVSGSAVKNRKCSFRGVEWALEGQAGMDVKVDAFFKDAPMIRGEGVQHWQALIVGVPPDQLPDTRGVVRHECGRFPAITSLYSGE</sequence>